<accession>A0A6J6IQ76</accession>
<feature type="domain" description="ABC3 transporter permease C-terminal" evidence="8">
    <location>
        <begin position="273"/>
        <end position="394"/>
    </location>
</feature>
<keyword evidence="3 7" id="KW-0812">Transmembrane</keyword>
<dbReference type="GO" id="GO:0005886">
    <property type="term" value="C:plasma membrane"/>
    <property type="evidence" value="ECO:0007669"/>
    <property type="project" value="UniProtKB-SubCell"/>
</dbReference>
<comment type="similarity">
    <text evidence="6">Belongs to the ABC-4 integral membrane protein family.</text>
</comment>
<feature type="domain" description="MacB-like periplasmic core" evidence="9">
    <location>
        <begin position="498"/>
        <end position="689"/>
    </location>
</feature>
<name>A0A6J6IQ76_9ZZZZ</name>
<feature type="transmembrane region" description="Helical" evidence="7">
    <location>
        <begin position="264"/>
        <end position="290"/>
    </location>
</feature>
<evidence type="ECO:0000256" key="5">
    <source>
        <dbReference type="ARBA" id="ARBA00023136"/>
    </source>
</evidence>
<dbReference type="InterPro" id="IPR050250">
    <property type="entry name" value="Macrolide_Exporter_MacB"/>
</dbReference>
<keyword evidence="4 7" id="KW-1133">Transmembrane helix</keyword>
<dbReference type="Pfam" id="PF02687">
    <property type="entry name" value="FtsX"/>
    <property type="match status" value="2"/>
</dbReference>
<keyword evidence="5 7" id="KW-0472">Membrane</keyword>
<dbReference type="Pfam" id="PF12704">
    <property type="entry name" value="MacB_PCD"/>
    <property type="match status" value="2"/>
</dbReference>
<organism evidence="10">
    <name type="scientific">freshwater metagenome</name>
    <dbReference type="NCBI Taxonomy" id="449393"/>
    <lineage>
        <taxon>unclassified sequences</taxon>
        <taxon>metagenomes</taxon>
        <taxon>ecological metagenomes</taxon>
    </lineage>
</organism>
<feature type="transmembrane region" description="Helical" evidence="7">
    <location>
        <begin position="438"/>
        <end position="458"/>
    </location>
</feature>
<dbReference type="PANTHER" id="PTHR30572">
    <property type="entry name" value="MEMBRANE COMPONENT OF TRANSPORTER-RELATED"/>
    <property type="match status" value="1"/>
</dbReference>
<dbReference type="PANTHER" id="PTHR30572:SF4">
    <property type="entry name" value="ABC TRANSPORTER PERMEASE YTRF"/>
    <property type="match status" value="1"/>
</dbReference>
<sequence length="846" mass="88544">MFRIALKSILGRKARLVLTSLAVILGTAFLSGTSIFSATLDRTFNNLFQDVFANIDGYVRSTEVVEGDFGLIERQRIPAETVQKVLAVPGVADAVPDIQAFARIVGKDGKPIGAEGAGPPTFGSVAVEFKGALWTIAEGKFPSGPKEVALDESSAEKAGYVVGDTVKVIAQAGSREFTLVGIASYGDVRSPGGATFALFDVPTAAEFLGKPGFVDAILVVGDGTRTDEALANEIDKIFDPSAKVETLTGAEITKETQDDIGEALSFFSIFLSIFSVIALGVGSFVIYNVFSISAAQRQRENALLRALGASRSQITRSMLIESVVVGLFGSIAGFIGGIGISKLLGVALPALGFDLPSGGLVVTQSAVITTIFVGLLVTVLSAILPARRAGKVPPLAAMRATALETTGKGTKQLLIGLGFIAVGIAIVGAVIGGADNNYLGLGIVGVFVGTIVIGPNVARPVALFLGRPAAALRGVTGTMARQNAARNPKRTSRTSSPVLIGVALVTAVSALAASINGQISDIFTEQFKGDYAISVSAQGFGGLSPSLANDIGKIDGVKNATGIGTALAKIDNKGRTLTVISPDTIEGNYDIGLINASYSSLDKDGIFISRSLAERDNLSVGSVITVVLGDAVPRDLTVRALYEHDDLAGNRVISRETFAGTTVSSFDFGIYINLEDGADNTEVRAALQKAVDDYGQGKLLSRDEYIDEQAGQVNQLLGLIYGLLFLSVIIAIVGIIITLLLSVFERQRELGLLRAVGMTRKQVRTTVRWESVITSLLGAVTGIILGIGLGWVIVFALRDQGLSSFQIPIGTTIFIMVMSFFVGLIAAIYPAWRATKVDILSALNTN</sequence>
<comment type="subcellular location">
    <subcellularLocation>
        <location evidence="1">Cell membrane</location>
        <topology evidence="1">Multi-pass membrane protein</topology>
    </subcellularLocation>
</comment>
<gene>
    <name evidence="10" type="ORF">UFOPK2086_00063</name>
</gene>
<evidence type="ECO:0000256" key="3">
    <source>
        <dbReference type="ARBA" id="ARBA00022692"/>
    </source>
</evidence>
<evidence type="ECO:0000256" key="6">
    <source>
        <dbReference type="ARBA" id="ARBA00038076"/>
    </source>
</evidence>
<evidence type="ECO:0000259" key="8">
    <source>
        <dbReference type="Pfam" id="PF02687"/>
    </source>
</evidence>
<feature type="transmembrane region" description="Helical" evidence="7">
    <location>
        <begin position="772"/>
        <end position="797"/>
    </location>
</feature>
<dbReference type="EMBL" id="CAEZVQ010000003">
    <property type="protein sequence ID" value="CAB4626473.1"/>
    <property type="molecule type" value="Genomic_DNA"/>
</dbReference>
<feature type="transmembrane region" description="Helical" evidence="7">
    <location>
        <begin position="319"/>
        <end position="340"/>
    </location>
</feature>
<proteinExistence type="inferred from homology"/>
<evidence type="ECO:0000256" key="1">
    <source>
        <dbReference type="ARBA" id="ARBA00004651"/>
    </source>
</evidence>
<dbReference type="AlphaFoldDB" id="A0A6J6IQ76"/>
<evidence type="ECO:0000313" key="10">
    <source>
        <dbReference type="EMBL" id="CAB4626473.1"/>
    </source>
</evidence>
<feature type="transmembrane region" description="Helical" evidence="7">
    <location>
        <begin position="719"/>
        <end position="744"/>
    </location>
</feature>
<protein>
    <submittedName>
        <fullName evidence="10">Unannotated protein</fullName>
    </submittedName>
</protein>
<feature type="domain" description="ABC3 transporter permease C-terminal" evidence="8">
    <location>
        <begin position="723"/>
        <end position="838"/>
    </location>
</feature>
<dbReference type="GO" id="GO:0022857">
    <property type="term" value="F:transmembrane transporter activity"/>
    <property type="evidence" value="ECO:0007669"/>
    <property type="project" value="TreeGrafter"/>
</dbReference>
<evidence type="ECO:0000256" key="7">
    <source>
        <dbReference type="SAM" id="Phobius"/>
    </source>
</evidence>
<keyword evidence="2" id="KW-1003">Cell membrane</keyword>
<feature type="transmembrane region" description="Helical" evidence="7">
    <location>
        <begin position="809"/>
        <end position="832"/>
    </location>
</feature>
<feature type="transmembrane region" description="Helical" evidence="7">
    <location>
        <begin position="360"/>
        <end position="384"/>
    </location>
</feature>
<dbReference type="InterPro" id="IPR025857">
    <property type="entry name" value="MacB_PCD"/>
</dbReference>
<reference evidence="10" key="1">
    <citation type="submission" date="2020-05" db="EMBL/GenBank/DDBJ databases">
        <authorList>
            <person name="Chiriac C."/>
            <person name="Salcher M."/>
            <person name="Ghai R."/>
            <person name="Kavagutti S V."/>
        </authorList>
    </citation>
    <scope>NUCLEOTIDE SEQUENCE</scope>
</reference>
<feature type="transmembrane region" description="Helical" evidence="7">
    <location>
        <begin position="496"/>
        <end position="515"/>
    </location>
</feature>
<evidence type="ECO:0000256" key="4">
    <source>
        <dbReference type="ARBA" id="ARBA00022989"/>
    </source>
</evidence>
<evidence type="ECO:0000256" key="2">
    <source>
        <dbReference type="ARBA" id="ARBA00022475"/>
    </source>
</evidence>
<feature type="domain" description="MacB-like periplasmic core" evidence="9">
    <location>
        <begin position="17"/>
        <end position="236"/>
    </location>
</feature>
<evidence type="ECO:0000259" key="9">
    <source>
        <dbReference type="Pfam" id="PF12704"/>
    </source>
</evidence>
<feature type="transmembrane region" description="Helical" evidence="7">
    <location>
        <begin position="413"/>
        <end position="432"/>
    </location>
</feature>
<dbReference type="InterPro" id="IPR003838">
    <property type="entry name" value="ABC3_permease_C"/>
</dbReference>